<keyword evidence="2" id="KW-1185">Reference proteome</keyword>
<dbReference type="EMBL" id="QCZH01000029">
    <property type="protein sequence ID" value="PWA06034.1"/>
    <property type="molecule type" value="Genomic_DNA"/>
</dbReference>
<proteinExistence type="predicted"/>
<name>A0A2U1JM27_9FLAO</name>
<sequence>MKTIIIALLLVSFTNTTYGQENIAPDYENANLKTEELPGMVIKTNGKVSSIYLPDKHPDEVVRGLEKKFVDYSIPKNDKEDPISRVSLEVERGVLVAHYDYDQKLIGVDEKYKNVRLPNAIVYSVQKELPGWSITDDTYFYSQKDGVVTKKHYKLRVEKENKMRNILVYADGKIKN</sequence>
<dbReference type="RefSeq" id="WP_116764642.1">
    <property type="nucleotide sequence ID" value="NZ_QCZH01000029.1"/>
</dbReference>
<organism evidence="1 2">
    <name type="scientific">Flavobacterium laiguense</name>
    <dbReference type="NCBI Taxonomy" id="2169409"/>
    <lineage>
        <taxon>Bacteria</taxon>
        <taxon>Pseudomonadati</taxon>
        <taxon>Bacteroidota</taxon>
        <taxon>Flavobacteriia</taxon>
        <taxon>Flavobacteriales</taxon>
        <taxon>Flavobacteriaceae</taxon>
        <taxon>Flavobacterium</taxon>
    </lineage>
</organism>
<dbReference type="Proteomes" id="UP000245618">
    <property type="component" value="Unassembled WGS sequence"/>
</dbReference>
<comment type="caution">
    <text evidence="1">The sequence shown here is derived from an EMBL/GenBank/DDBJ whole genome shotgun (WGS) entry which is preliminary data.</text>
</comment>
<evidence type="ECO:0000313" key="1">
    <source>
        <dbReference type="EMBL" id="PWA06034.1"/>
    </source>
</evidence>
<dbReference type="SUPFAM" id="SSF160574">
    <property type="entry name" value="BT0923-like"/>
    <property type="match status" value="1"/>
</dbReference>
<accession>A0A2U1JM27</accession>
<dbReference type="AlphaFoldDB" id="A0A2U1JM27"/>
<protein>
    <recommendedName>
        <fullName evidence="3">Nicotinate-nucleotide adenylyltransferase</fullName>
    </recommendedName>
</protein>
<dbReference type="Gene3D" id="3.10.450.360">
    <property type="match status" value="1"/>
</dbReference>
<evidence type="ECO:0008006" key="3">
    <source>
        <dbReference type="Google" id="ProtNLM"/>
    </source>
</evidence>
<dbReference type="OrthoDB" id="1428473at2"/>
<reference evidence="1 2" key="1">
    <citation type="submission" date="2018-04" db="EMBL/GenBank/DDBJ databases">
        <title>Flavobacterium sp. nov., isolated from glacier ice.</title>
        <authorList>
            <person name="Liu Q."/>
            <person name="Xin Y.-H."/>
        </authorList>
    </citation>
    <scope>NUCLEOTIDE SEQUENCE [LARGE SCALE GENOMIC DNA]</scope>
    <source>
        <strain evidence="1 2">LB2P30</strain>
    </source>
</reference>
<gene>
    <name evidence="1" type="ORF">DB891_16300</name>
</gene>
<evidence type="ECO:0000313" key="2">
    <source>
        <dbReference type="Proteomes" id="UP000245618"/>
    </source>
</evidence>